<dbReference type="Gene3D" id="6.10.20.140">
    <property type="entry name" value="50S ribosomal protein L1, Chain A, Domain 1"/>
    <property type="match status" value="1"/>
</dbReference>
<protein>
    <recommendedName>
        <fullName evidence="2">50S ribosomal protein L1</fullName>
    </recommendedName>
</protein>
<feature type="non-terminal residue" evidence="1">
    <location>
        <position position="40"/>
    </location>
</feature>
<reference evidence="1" key="1">
    <citation type="submission" date="2018-05" db="EMBL/GenBank/DDBJ databases">
        <authorList>
            <person name="Lanie J.A."/>
            <person name="Ng W.-L."/>
            <person name="Kazmierczak K.M."/>
            <person name="Andrzejewski T.M."/>
            <person name="Davidsen T.M."/>
            <person name="Wayne K.J."/>
            <person name="Tettelin H."/>
            <person name="Glass J.I."/>
            <person name="Rusch D."/>
            <person name="Podicherti R."/>
            <person name="Tsui H.-C.T."/>
            <person name="Winkler M.E."/>
        </authorList>
    </citation>
    <scope>NUCLEOTIDE SEQUENCE</scope>
</reference>
<evidence type="ECO:0008006" key="2">
    <source>
        <dbReference type="Google" id="ProtNLM"/>
    </source>
</evidence>
<sequence length="40" mass="4551">MTRTGKNFDAARAKVEKKLYTLEDAISLVQSIKFAKFDES</sequence>
<evidence type="ECO:0000313" key="1">
    <source>
        <dbReference type="EMBL" id="SVD05660.1"/>
    </source>
</evidence>
<dbReference type="AlphaFoldDB" id="A0A382S6W4"/>
<gene>
    <name evidence="1" type="ORF">METZ01_LOCUS358514</name>
</gene>
<name>A0A382S6W4_9ZZZZ</name>
<accession>A0A382S6W4</accession>
<organism evidence="1">
    <name type="scientific">marine metagenome</name>
    <dbReference type="NCBI Taxonomy" id="408172"/>
    <lineage>
        <taxon>unclassified sequences</taxon>
        <taxon>metagenomes</taxon>
        <taxon>ecological metagenomes</taxon>
    </lineage>
</organism>
<proteinExistence type="predicted"/>
<dbReference type="EMBL" id="UINC01126889">
    <property type="protein sequence ID" value="SVD05660.1"/>
    <property type="molecule type" value="Genomic_DNA"/>
</dbReference>